<dbReference type="Pfam" id="PF13581">
    <property type="entry name" value="HATPase_c_2"/>
    <property type="match status" value="1"/>
</dbReference>
<evidence type="ECO:0000256" key="1">
    <source>
        <dbReference type="ARBA" id="ARBA00022527"/>
    </source>
</evidence>
<dbReference type="HOGENOM" id="CLU_1081472_0_0_11"/>
<dbReference type="RefSeq" id="WP_014141677.1">
    <property type="nucleotide sequence ID" value="NC_016111.1"/>
</dbReference>
<keyword evidence="6" id="KW-1185">Reference proteome</keyword>
<sequence length="257" mass="28336">MTYVVSTRFSIPADLTCIKAARNHIVRMVADWNGLDVTALGDLRSVASELLANGVEHARGTPLTIRLRQRDRRLLLEVFDGSPDAPRPRCVPAGAERGRGLVVIAALAEEWGWEPIGAGKRVWVTMKLPEPDDSPGVSGEDALLPRRTGTRLPMKLVPGMGRYGRSEPVEDEQTEDFRARHLAPVAAAVLFTLYATVLHPGALTMRRPGRERRRSRSRPTRMHRRLAGRGPDELWLAAMVAAARAWAGYRGVGEASR</sequence>
<dbReference type="GO" id="GO:0004674">
    <property type="term" value="F:protein serine/threonine kinase activity"/>
    <property type="evidence" value="ECO:0007669"/>
    <property type="project" value="UniProtKB-KW"/>
</dbReference>
<dbReference type="Proteomes" id="UP000007842">
    <property type="component" value="Chromosome"/>
</dbReference>
<dbReference type="InterPro" id="IPR036890">
    <property type="entry name" value="HATPase_C_sf"/>
</dbReference>
<dbReference type="STRING" id="1003195.SCATT_09070"/>
<dbReference type="AlphaFoldDB" id="F8JX09"/>
<feature type="compositionally biased region" description="Basic residues" evidence="2">
    <location>
        <begin position="207"/>
        <end position="226"/>
    </location>
</feature>
<keyword evidence="3" id="KW-0812">Transmembrane</keyword>
<feature type="domain" description="Histidine kinase/HSP90-like ATPase" evidence="4">
    <location>
        <begin position="11"/>
        <end position="125"/>
    </location>
</feature>
<dbReference type="CDD" id="cd16936">
    <property type="entry name" value="HATPase_RsbW-like"/>
    <property type="match status" value="1"/>
</dbReference>
<gene>
    <name evidence="5" type="ordered locus">SCATT_09070</name>
</gene>
<dbReference type="SUPFAM" id="SSF55874">
    <property type="entry name" value="ATPase domain of HSP90 chaperone/DNA topoisomerase II/histidine kinase"/>
    <property type="match status" value="1"/>
</dbReference>
<proteinExistence type="predicted"/>
<feature type="transmembrane region" description="Helical" evidence="3">
    <location>
        <begin position="182"/>
        <end position="205"/>
    </location>
</feature>
<dbReference type="EMBL" id="CP003219">
    <property type="protein sequence ID" value="AEW93278.1"/>
    <property type="molecule type" value="Genomic_DNA"/>
</dbReference>
<keyword evidence="1" id="KW-0808">Transferase</keyword>
<accession>F8JX09</accession>
<evidence type="ECO:0000256" key="3">
    <source>
        <dbReference type="SAM" id="Phobius"/>
    </source>
</evidence>
<protein>
    <recommendedName>
        <fullName evidence="4">Histidine kinase/HSP90-like ATPase domain-containing protein</fullName>
    </recommendedName>
</protein>
<dbReference type="PANTHER" id="PTHR35526:SF3">
    <property type="entry name" value="ANTI-SIGMA-F FACTOR RSBW"/>
    <property type="match status" value="1"/>
</dbReference>
<dbReference type="PATRIC" id="fig|1003195.11.peg.2497"/>
<dbReference type="InterPro" id="IPR003594">
    <property type="entry name" value="HATPase_dom"/>
</dbReference>
<keyword evidence="1" id="KW-0418">Kinase</keyword>
<keyword evidence="3" id="KW-1133">Transmembrane helix</keyword>
<feature type="region of interest" description="Disordered" evidence="2">
    <location>
        <begin position="205"/>
        <end position="226"/>
    </location>
</feature>
<reference evidence="6" key="1">
    <citation type="submission" date="2011-12" db="EMBL/GenBank/DDBJ databases">
        <title>Complete genome sequence of Streptomyces cattleya strain DSM 46488.</title>
        <authorList>
            <person name="Ou H.-Y."/>
            <person name="Li P."/>
            <person name="Zhao C."/>
            <person name="O'Hagan D."/>
            <person name="Deng Z."/>
        </authorList>
    </citation>
    <scope>NUCLEOTIDE SEQUENCE [LARGE SCALE GENOMIC DNA]</scope>
    <source>
        <strain evidence="6">ATCC 35852 / DSM 46488 / JCM 4925 / NBRC 14057 / NRRL 8057</strain>
    </source>
</reference>
<dbReference type="KEGG" id="scy:SCATT_09070"/>
<dbReference type="KEGG" id="sct:SCAT_0907"/>
<dbReference type="OrthoDB" id="4320214at2"/>
<evidence type="ECO:0000259" key="4">
    <source>
        <dbReference type="Pfam" id="PF13581"/>
    </source>
</evidence>
<name>F8JX09_STREN</name>
<accession>G8X1V4</accession>
<dbReference type="PANTHER" id="PTHR35526">
    <property type="entry name" value="ANTI-SIGMA-F FACTOR RSBW-RELATED"/>
    <property type="match status" value="1"/>
</dbReference>
<dbReference type="Gene3D" id="3.30.565.10">
    <property type="entry name" value="Histidine kinase-like ATPase, C-terminal domain"/>
    <property type="match status" value="1"/>
</dbReference>
<evidence type="ECO:0000313" key="5">
    <source>
        <dbReference type="EMBL" id="AEW93278.1"/>
    </source>
</evidence>
<dbReference type="eggNOG" id="COG2197">
    <property type="taxonomic scope" value="Bacteria"/>
</dbReference>
<organism evidence="5 6">
    <name type="scientific">Streptantibioticus cattleyicolor (strain ATCC 35852 / DSM 46488 / JCM 4925 / NBRC 14057 / NRRL 8057)</name>
    <name type="common">Streptomyces cattleya</name>
    <dbReference type="NCBI Taxonomy" id="1003195"/>
    <lineage>
        <taxon>Bacteria</taxon>
        <taxon>Bacillati</taxon>
        <taxon>Actinomycetota</taxon>
        <taxon>Actinomycetes</taxon>
        <taxon>Kitasatosporales</taxon>
        <taxon>Streptomycetaceae</taxon>
        <taxon>Streptantibioticus</taxon>
    </lineage>
</organism>
<dbReference type="InterPro" id="IPR050267">
    <property type="entry name" value="Anti-sigma-factor_SerPK"/>
</dbReference>
<keyword evidence="3" id="KW-0472">Membrane</keyword>
<evidence type="ECO:0000313" key="6">
    <source>
        <dbReference type="Proteomes" id="UP000007842"/>
    </source>
</evidence>
<keyword evidence="1" id="KW-0723">Serine/threonine-protein kinase</keyword>
<evidence type="ECO:0000256" key="2">
    <source>
        <dbReference type="SAM" id="MobiDB-lite"/>
    </source>
</evidence>